<dbReference type="SMART" id="SM00028">
    <property type="entry name" value="TPR"/>
    <property type="match status" value="2"/>
</dbReference>
<evidence type="ECO:0000313" key="2">
    <source>
        <dbReference type="EMBL" id="KAA8642970.1"/>
    </source>
</evidence>
<feature type="repeat" description="TPR" evidence="1">
    <location>
        <begin position="22"/>
        <end position="55"/>
    </location>
</feature>
<comment type="caution">
    <text evidence="3">The sequence shown here is derived from an EMBL/GenBank/DDBJ whole genome shotgun (WGS) entry which is preliminary data.</text>
</comment>
<evidence type="ECO:0000256" key="1">
    <source>
        <dbReference type="PROSITE-ProRule" id="PRU00339"/>
    </source>
</evidence>
<dbReference type="Proteomes" id="UP000308092">
    <property type="component" value="Unassembled WGS sequence"/>
</dbReference>
<sequence length="565" mass="63314">MLDNYYDLGSYRRAVTTDSPDAQLWFNRGLLWAYSFNHEESTRCFEKATSYDPNCAMAFWGVAYACGPNYNKSWARFDKKDLESTVTKANAALARALNLAEEASPVERAVINALVARFPAGEIPSDLRKLDDAYVDAMRPVYAAYSEDQDVATLFVDALMCRRSRALWNVDTGEPSDYCTVEARTVLESALAKPDGYEHPALCHLYIHLMEMSPVPELALLAADRLRQLVPEASHMLHMGTHIDLACGDYRRVIASNSDAMAADDKYFALEGGSTLYTAYRAHNIYTKVYGAIMCGRFKDAISAAKRLWEILDVKTLSITSPPMADWTESQLGVLPHVLVRFGRWDDILRLELPTDQKLYCSTTAMMLYARGVAFSVLGRIEEAERTMSEFEAVRARVPISRLNSLPSREVDVLKVAAAMLKGELEYRKGNLKVAFSTLREAVQLEEAIPFCDPPAWMQPVRHALGALLLEQNRIEEAEEVYREDLGLSDTYPRVRAHFNNIWALHGLYECFIRSGKHKEALLLRSQRDFALASADTAITASCYCRLSTGDNITACCSTSAKSTL</sequence>
<dbReference type="PANTHER" id="PTHR45588:SF1">
    <property type="entry name" value="WW DOMAIN-CONTAINING PROTEIN"/>
    <property type="match status" value="1"/>
</dbReference>
<accession>A0A4S3JDP7</accession>
<dbReference type="VEuPathDB" id="FungiDB:EYZ11_007256"/>
<dbReference type="EMBL" id="SOSA01000275">
    <property type="protein sequence ID" value="THC93270.1"/>
    <property type="molecule type" value="Genomic_DNA"/>
</dbReference>
<dbReference type="SUPFAM" id="SSF48452">
    <property type="entry name" value="TPR-like"/>
    <property type="match status" value="2"/>
</dbReference>
<organism evidence="3 4">
    <name type="scientific">Aspergillus tanneri</name>
    <dbReference type="NCBI Taxonomy" id="1220188"/>
    <lineage>
        <taxon>Eukaryota</taxon>
        <taxon>Fungi</taxon>
        <taxon>Dikarya</taxon>
        <taxon>Ascomycota</taxon>
        <taxon>Pezizomycotina</taxon>
        <taxon>Eurotiomycetes</taxon>
        <taxon>Eurotiomycetidae</taxon>
        <taxon>Eurotiales</taxon>
        <taxon>Aspergillaceae</taxon>
        <taxon>Aspergillus</taxon>
        <taxon>Aspergillus subgen. Circumdati</taxon>
    </lineage>
</organism>
<dbReference type="PROSITE" id="PS50005">
    <property type="entry name" value="TPR"/>
    <property type="match status" value="1"/>
</dbReference>
<gene>
    <name evidence="2" type="ORF">ATNIH1004_009732</name>
    <name evidence="3" type="ORF">EYZ11_007256</name>
</gene>
<evidence type="ECO:0000313" key="5">
    <source>
        <dbReference type="Proteomes" id="UP000324241"/>
    </source>
</evidence>
<dbReference type="InterPro" id="IPR019734">
    <property type="entry name" value="TPR_rpt"/>
</dbReference>
<dbReference type="GeneID" id="54332434"/>
<protein>
    <submittedName>
        <fullName evidence="3">Uncharacterized protein</fullName>
    </submittedName>
</protein>
<dbReference type="EMBL" id="QUQM01000005">
    <property type="protein sequence ID" value="KAA8642970.1"/>
    <property type="molecule type" value="Genomic_DNA"/>
</dbReference>
<dbReference type="STRING" id="1220188.A0A4S3JDP7"/>
<evidence type="ECO:0000313" key="3">
    <source>
        <dbReference type="EMBL" id="THC93270.1"/>
    </source>
</evidence>
<dbReference type="Pfam" id="PF13181">
    <property type="entry name" value="TPR_8"/>
    <property type="match status" value="1"/>
</dbReference>
<name>A0A4S3JDP7_9EURO</name>
<dbReference type="RefSeq" id="XP_033422332.1">
    <property type="nucleotide sequence ID" value="XM_033574314.1"/>
</dbReference>
<evidence type="ECO:0000313" key="4">
    <source>
        <dbReference type="Proteomes" id="UP000308092"/>
    </source>
</evidence>
<reference evidence="2 5" key="2">
    <citation type="submission" date="2019-08" db="EMBL/GenBank/DDBJ databases">
        <title>The genome sequence of a newly discovered highly antifungal drug resistant Aspergillus species, Aspergillus tanneri NIH 1004.</title>
        <authorList>
            <person name="Mounaud S."/>
            <person name="Singh I."/>
            <person name="Joardar V."/>
            <person name="Pakala S."/>
            <person name="Pakala S."/>
            <person name="Venepally P."/>
            <person name="Chung J.K."/>
            <person name="Losada L."/>
            <person name="Nierman W.C."/>
        </authorList>
    </citation>
    <scope>NUCLEOTIDE SEQUENCE [LARGE SCALE GENOMIC DNA]</scope>
    <source>
        <strain evidence="2 5">NIH1004</strain>
    </source>
</reference>
<dbReference type="OrthoDB" id="414774at2759"/>
<dbReference type="Proteomes" id="UP000324241">
    <property type="component" value="Unassembled WGS sequence"/>
</dbReference>
<dbReference type="PANTHER" id="PTHR45588">
    <property type="entry name" value="TPR DOMAIN-CONTAINING PROTEIN"/>
    <property type="match status" value="1"/>
</dbReference>
<proteinExistence type="predicted"/>
<dbReference type="Gene3D" id="1.25.40.10">
    <property type="entry name" value="Tetratricopeptide repeat domain"/>
    <property type="match status" value="2"/>
</dbReference>
<dbReference type="InterPro" id="IPR011990">
    <property type="entry name" value="TPR-like_helical_dom_sf"/>
</dbReference>
<keyword evidence="1" id="KW-0802">TPR repeat</keyword>
<keyword evidence="4" id="KW-1185">Reference proteome</keyword>
<dbReference type="AlphaFoldDB" id="A0A4S3JDP7"/>
<reference evidence="3 4" key="1">
    <citation type="submission" date="2019-03" db="EMBL/GenBank/DDBJ databases">
        <title>The genome sequence of a newly discovered highly antifungal drug resistant Aspergillus species, Aspergillus tanneri NIH 1004.</title>
        <authorList>
            <person name="Mounaud S."/>
            <person name="Singh I."/>
            <person name="Joardar V."/>
            <person name="Pakala S."/>
            <person name="Pakala S."/>
            <person name="Venepally P."/>
            <person name="Hoover J."/>
            <person name="Nierman W."/>
            <person name="Chung J."/>
            <person name="Losada L."/>
        </authorList>
    </citation>
    <scope>NUCLEOTIDE SEQUENCE [LARGE SCALE GENOMIC DNA]</scope>
    <source>
        <strain evidence="3 4">NIH1004</strain>
    </source>
</reference>